<proteinExistence type="predicted"/>
<protein>
    <submittedName>
        <fullName evidence="1">Uncharacterized protein</fullName>
    </submittedName>
</protein>
<evidence type="ECO:0000313" key="2">
    <source>
        <dbReference type="Proteomes" id="UP000309661"/>
    </source>
</evidence>
<accession>A0A3P4A6P6</accession>
<reference evidence="1 2" key="1">
    <citation type="submission" date="2018-10" db="EMBL/GenBank/DDBJ databases">
        <authorList>
            <person name="Redgwell R T."/>
            <person name="Michniewski S."/>
            <person name="Millard A."/>
        </authorList>
    </citation>
    <scope>NUCLEOTIDE SEQUENCE [LARGE SCALE GENOMIC DNA]</scope>
    <source>
        <strain evidence="1 2">Escherichia virus vB_Eco_mar004NP2</strain>
    </source>
</reference>
<keyword evidence="2" id="KW-1185">Reference proteome</keyword>
<gene>
    <name evidence="1" type="ORF">MAR004NP2_00014</name>
</gene>
<evidence type="ECO:0000313" key="1">
    <source>
        <dbReference type="EMBL" id="VCU43429.1"/>
    </source>
</evidence>
<organism evidence="1 2">
    <name type="scientific">Escherichia phage vB_Eco_mar004NP2</name>
    <dbReference type="NCBI Taxonomy" id="2419762"/>
    <lineage>
        <taxon>Viruses</taxon>
        <taxon>Duplodnaviria</taxon>
        <taxon>Heunggongvirae</taxon>
        <taxon>Uroviricota</taxon>
        <taxon>Caudoviricetes</taxon>
        <taxon>Demerecviridae</taxon>
        <taxon>Markadamsvirinae</taxon>
        <taxon>Tequintavirus</taxon>
        <taxon>Tequintavirus mar004NP2</taxon>
    </lineage>
</organism>
<dbReference type="EMBL" id="LR027384">
    <property type="protein sequence ID" value="VCU43429.1"/>
    <property type="molecule type" value="Genomic_DNA"/>
</dbReference>
<dbReference type="Proteomes" id="UP000309661">
    <property type="component" value="Segment"/>
</dbReference>
<name>A0A3P4A6P6_9CAUD</name>
<sequence>MRVHKVDKERIYFIMDSGAYGSILRGDIAKLCLVNTWMDEGKIDPRVGLCLSGPALSIASAEIEMFEEQE</sequence>